<sequence length="105" mass="12299">MFCLSFMFVLTLSFTFLTAQAVQFQSAPGKCCFKFYTRKIPLQRVFNITKTHSACQNQAFMRAPSWETSHDQSIDLFHSRHFDLFHSYITLLLRTQDFCKLISNA</sequence>
<protein>
    <recommendedName>
        <fullName evidence="3">Chemokine interleukin-8-like domain-containing protein</fullName>
    </recommendedName>
</protein>
<organism evidence="4 5">
    <name type="scientific">Sander lucioperca</name>
    <name type="common">Pike-perch</name>
    <name type="synonym">Perca lucioperca</name>
    <dbReference type="NCBI Taxonomy" id="283035"/>
    <lineage>
        <taxon>Eukaryota</taxon>
        <taxon>Metazoa</taxon>
        <taxon>Chordata</taxon>
        <taxon>Craniata</taxon>
        <taxon>Vertebrata</taxon>
        <taxon>Euteleostomi</taxon>
        <taxon>Actinopterygii</taxon>
        <taxon>Neopterygii</taxon>
        <taxon>Teleostei</taxon>
        <taxon>Neoteleostei</taxon>
        <taxon>Acanthomorphata</taxon>
        <taxon>Eupercaria</taxon>
        <taxon>Perciformes</taxon>
        <taxon>Percoidei</taxon>
        <taxon>Percidae</taxon>
        <taxon>Luciopercinae</taxon>
        <taxon>Sander</taxon>
    </lineage>
</organism>
<dbReference type="Proteomes" id="UP000694568">
    <property type="component" value="Unplaced"/>
</dbReference>
<dbReference type="Gene3D" id="2.40.50.40">
    <property type="match status" value="1"/>
</dbReference>
<keyword evidence="2" id="KW-0732">Signal</keyword>
<name>A0A8C9XDV4_SANLU</name>
<dbReference type="SUPFAM" id="SSF54117">
    <property type="entry name" value="Interleukin 8-like chemokines"/>
    <property type="match status" value="1"/>
</dbReference>
<dbReference type="Ensembl" id="ENSSLUT00000009614.1">
    <property type="protein sequence ID" value="ENSSLUP00000009318.1"/>
    <property type="gene ID" value="ENSSLUG00000004382.1"/>
</dbReference>
<dbReference type="GO" id="GO:0008009">
    <property type="term" value="F:chemokine activity"/>
    <property type="evidence" value="ECO:0007669"/>
    <property type="project" value="InterPro"/>
</dbReference>
<proteinExistence type="predicted"/>
<evidence type="ECO:0000259" key="3">
    <source>
        <dbReference type="Pfam" id="PF00048"/>
    </source>
</evidence>
<evidence type="ECO:0000313" key="4">
    <source>
        <dbReference type="Ensembl" id="ENSSLUP00000009318.1"/>
    </source>
</evidence>
<dbReference type="InterPro" id="IPR036048">
    <property type="entry name" value="Interleukin_8-like_sf"/>
</dbReference>
<accession>A0A8C9XDV4</accession>
<dbReference type="InterPro" id="IPR001811">
    <property type="entry name" value="Chemokine_IL8-like_dom"/>
</dbReference>
<dbReference type="GO" id="GO:0005615">
    <property type="term" value="C:extracellular space"/>
    <property type="evidence" value="ECO:0007669"/>
    <property type="project" value="UniProtKB-KW"/>
</dbReference>
<dbReference type="Pfam" id="PF00048">
    <property type="entry name" value="IL8"/>
    <property type="match status" value="1"/>
</dbReference>
<dbReference type="GO" id="GO:0006955">
    <property type="term" value="P:immune response"/>
    <property type="evidence" value="ECO:0007669"/>
    <property type="project" value="InterPro"/>
</dbReference>
<reference evidence="4" key="2">
    <citation type="submission" date="2025-09" db="UniProtKB">
        <authorList>
            <consortium name="Ensembl"/>
        </authorList>
    </citation>
    <scope>IDENTIFICATION</scope>
</reference>
<evidence type="ECO:0000256" key="1">
    <source>
        <dbReference type="ARBA" id="ARBA00022514"/>
    </source>
</evidence>
<evidence type="ECO:0000256" key="2">
    <source>
        <dbReference type="SAM" id="SignalP"/>
    </source>
</evidence>
<keyword evidence="1" id="KW-0202">Cytokine</keyword>
<keyword evidence="5" id="KW-1185">Reference proteome</keyword>
<feature type="domain" description="Chemokine interleukin-8-like" evidence="3">
    <location>
        <begin position="30"/>
        <end position="59"/>
    </location>
</feature>
<feature type="signal peptide" evidence="2">
    <location>
        <begin position="1"/>
        <end position="21"/>
    </location>
</feature>
<feature type="chain" id="PRO_5034523141" description="Chemokine interleukin-8-like domain-containing protein" evidence="2">
    <location>
        <begin position="22"/>
        <end position="105"/>
    </location>
</feature>
<evidence type="ECO:0000313" key="5">
    <source>
        <dbReference type="Proteomes" id="UP000694568"/>
    </source>
</evidence>
<reference evidence="4" key="1">
    <citation type="submission" date="2025-08" db="UniProtKB">
        <authorList>
            <consortium name="Ensembl"/>
        </authorList>
    </citation>
    <scope>IDENTIFICATION</scope>
</reference>
<dbReference type="AlphaFoldDB" id="A0A8C9XDV4"/>